<proteinExistence type="predicted"/>
<protein>
    <submittedName>
        <fullName evidence="1">Uncharacterized protein</fullName>
    </submittedName>
</protein>
<reference evidence="1 2" key="1">
    <citation type="journal article" date="2024" name="BMC Genomics">
        <title>De novo assembly and annotation of Popillia japonica's genome with initial clues to its potential as an invasive pest.</title>
        <authorList>
            <person name="Cucini C."/>
            <person name="Boschi S."/>
            <person name="Funari R."/>
            <person name="Cardaioli E."/>
            <person name="Iannotti N."/>
            <person name="Marturano G."/>
            <person name="Paoli F."/>
            <person name="Bruttini M."/>
            <person name="Carapelli A."/>
            <person name="Frati F."/>
            <person name="Nardi F."/>
        </authorList>
    </citation>
    <scope>NUCLEOTIDE SEQUENCE [LARGE SCALE GENOMIC DNA]</scope>
    <source>
        <strain evidence="1">DMR45628</strain>
    </source>
</reference>
<dbReference type="AlphaFoldDB" id="A0AAW1JYS0"/>
<comment type="caution">
    <text evidence="1">The sequence shown here is derived from an EMBL/GenBank/DDBJ whole genome shotgun (WGS) entry which is preliminary data.</text>
</comment>
<evidence type="ECO:0000313" key="1">
    <source>
        <dbReference type="EMBL" id="KAK9709704.1"/>
    </source>
</evidence>
<name>A0AAW1JYS0_POPJA</name>
<evidence type="ECO:0000313" key="2">
    <source>
        <dbReference type="Proteomes" id="UP001458880"/>
    </source>
</evidence>
<dbReference type="Proteomes" id="UP001458880">
    <property type="component" value="Unassembled WGS sequence"/>
</dbReference>
<sequence>MQRPGDKTSPPQFIFGVKTICNDLSLSVSIVIKIRPSAAFTSRLTAIKSRRTNLNTCTDRSPRGHAFCSRFRKILEED</sequence>
<dbReference type="EMBL" id="JASPKY010000304">
    <property type="protein sequence ID" value="KAK9709704.1"/>
    <property type="molecule type" value="Genomic_DNA"/>
</dbReference>
<organism evidence="1 2">
    <name type="scientific">Popillia japonica</name>
    <name type="common">Japanese beetle</name>
    <dbReference type="NCBI Taxonomy" id="7064"/>
    <lineage>
        <taxon>Eukaryota</taxon>
        <taxon>Metazoa</taxon>
        <taxon>Ecdysozoa</taxon>
        <taxon>Arthropoda</taxon>
        <taxon>Hexapoda</taxon>
        <taxon>Insecta</taxon>
        <taxon>Pterygota</taxon>
        <taxon>Neoptera</taxon>
        <taxon>Endopterygota</taxon>
        <taxon>Coleoptera</taxon>
        <taxon>Polyphaga</taxon>
        <taxon>Scarabaeiformia</taxon>
        <taxon>Scarabaeidae</taxon>
        <taxon>Rutelinae</taxon>
        <taxon>Popillia</taxon>
    </lineage>
</organism>
<keyword evidence="2" id="KW-1185">Reference proteome</keyword>
<accession>A0AAW1JYS0</accession>
<gene>
    <name evidence="1" type="ORF">QE152_g26468</name>
</gene>